<gene>
    <name evidence="1" type="ORF">ABT56_14405</name>
</gene>
<organism evidence="1 2">
    <name type="scientific">Photobacterium aquae</name>
    <dbReference type="NCBI Taxonomy" id="1195763"/>
    <lineage>
        <taxon>Bacteria</taxon>
        <taxon>Pseudomonadati</taxon>
        <taxon>Pseudomonadota</taxon>
        <taxon>Gammaproteobacteria</taxon>
        <taxon>Vibrionales</taxon>
        <taxon>Vibrionaceae</taxon>
        <taxon>Photobacterium</taxon>
    </lineage>
</organism>
<keyword evidence="2" id="KW-1185">Reference proteome</keyword>
<dbReference type="PATRIC" id="fig|1195763.3.peg.3053"/>
<name>A0A0J1GYA1_9GAMM</name>
<evidence type="ECO:0000313" key="1">
    <source>
        <dbReference type="EMBL" id="KLV04646.1"/>
    </source>
</evidence>
<dbReference type="OrthoDB" id="9134669at2"/>
<dbReference type="AlphaFoldDB" id="A0A0J1GYA1"/>
<proteinExistence type="predicted"/>
<sequence>MIISELNVSDGQVTKFSVQSDVVTVVLKDWQDEVHTLIFKGVVGVESYSPEGVDLCHIKVLTESEKVRKICSIVEADEHEFIEYSFISAWSDLPVLSVFSENSEII</sequence>
<evidence type="ECO:0000313" key="2">
    <source>
        <dbReference type="Proteomes" id="UP000036097"/>
    </source>
</evidence>
<accession>A0A0J1GYA1</accession>
<comment type="caution">
    <text evidence="1">The sequence shown here is derived from an EMBL/GenBank/DDBJ whole genome shotgun (WGS) entry which is preliminary data.</text>
</comment>
<dbReference type="EMBL" id="LDOT01000021">
    <property type="protein sequence ID" value="KLV04646.1"/>
    <property type="molecule type" value="Genomic_DNA"/>
</dbReference>
<dbReference type="Proteomes" id="UP000036097">
    <property type="component" value="Unassembled WGS sequence"/>
</dbReference>
<protein>
    <submittedName>
        <fullName evidence="1">Uncharacterized protein</fullName>
    </submittedName>
</protein>
<reference evidence="1 2" key="1">
    <citation type="submission" date="2015-05" db="EMBL/GenBank/DDBJ databases">
        <title>Photobacterium galathea sp. nov.</title>
        <authorList>
            <person name="Machado H."/>
            <person name="Gram L."/>
        </authorList>
    </citation>
    <scope>NUCLEOTIDE SEQUENCE [LARGE SCALE GENOMIC DNA]</scope>
    <source>
        <strain evidence="1 2">CGMCC 1.12159</strain>
    </source>
</reference>
<dbReference type="RefSeq" id="WP_047879582.1">
    <property type="nucleotide sequence ID" value="NZ_LDOT01000021.1"/>
</dbReference>